<comment type="caution">
    <text evidence="2">The sequence shown here is derived from an EMBL/GenBank/DDBJ whole genome shotgun (WGS) entry which is preliminary data.</text>
</comment>
<dbReference type="Pfam" id="PF18701">
    <property type="entry name" value="DUF5641"/>
    <property type="match status" value="1"/>
</dbReference>
<proteinExistence type="predicted"/>
<evidence type="ECO:0000313" key="3">
    <source>
        <dbReference type="Proteomes" id="UP000708208"/>
    </source>
</evidence>
<evidence type="ECO:0000259" key="1">
    <source>
        <dbReference type="PROSITE" id="PS50994"/>
    </source>
</evidence>
<dbReference type="PANTHER" id="PTHR47331">
    <property type="entry name" value="PHD-TYPE DOMAIN-CONTAINING PROTEIN"/>
    <property type="match status" value="1"/>
</dbReference>
<accession>A0A8J2JXS4</accession>
<name>A0A8J2JXS4_9HEXA</name>
<dbReference type="OrthoDB" id="5984724at2759"/>
<dbReference type="InterPro" id="IPR001584">
    <property type="entry name" value="Integrase_cat-core"/>
</dbReference>
<feature type="domain" description="Integrase catalytic" evidence="1">
    <location>
        <begin position="242"/>
        <end position="436"/>
    </location>
</feature>
<dbReference type="GO" id="GO:0015074">
    <property type="term" value="P:DNA integration"/>
    <property type="evidence" value="ECO:0007669"/>
    <property type="project" value="InterPro"/>
</dbReference>
<sequence>MSAEELYSSNLWWNPPFLQQTTIPSYQESESKSPTNEAHKEERNHLVSHVVNLDSSMIDKYSNVVQLQRHSAWLTRFCQFLDKKRKQVMNVGPLTVIEMQQALHSWIRVIQRIEFAVEISALEKNSPISRTSKLLSLNPRLDPDGFLRVGGRIDKAPLPYNERHPILLPRHNRLTWLLVDHTHRTLKHAGCQLVLFHLQQNYWIIRGKPLVRNCINKCKICVLQKAKTMTQVMGNLPQSRVTPSRPFSFVGIDYAGPVLLRTWHGRKAASHKAYIALFVCFSTKAIHLELVSDMTSETFIAALRRFSARRGSPTHIYSDCGTNFVGANRELQEFLQFVKTHEHNEFVARKLASQGIPWSFNPPGAPHMGGLWEAGVKSAKFHLRRCIGDTPLTFEEYSTLLCEVEACLNSRPLTPASTDCTDLLPICPGHFLIGAPLEALPEADLTLLKISHLSRWQHVQQMTQNFWNRWSQEYLRQLQRRPKWNETHPDLKVGDMVAIQDERLPPRQWRMARVKEVHPGNDGRVRVATLQKADGELVRPVVKLCRLLVEHED</sequence>
<dbReference type="PANTHER" id="PTHR47331:SF1">
    <property type="entry name" value="GAG-LIKE PROTEIN"/>
    <property type="match status" value="1"/>
</dbReference>
<protein>
    <recommendedName>
        <fullName evidence="1">Integrase catalytic domain-containing protein</fullName>
    </recommendedName>
</protein>
<dbReference type="Proteomes" id="UP000708208">
    <property type="component" value="Unassembled WGS sequence"/>
</dbReference>
<dbReference type="PROSITE" id="PS50994">
    <property type="entry name" value="INTEGRASE"/>
    <property type="match status" value="1"/>
</dbReference>
<gene>
    <name evidence="2" type="ORF">AFUS01_LOCUS5921</name>
</gene>
<dbReference type="AlphaFoldDB" id="A0A8J2JXS4"/>
<dbReference type="InterPro" id="IPR040676">
    <property type="entry name" value="DUF5641"/>
</dbReference>
<reference evidence="2" key="1">
    <citation type="submission" date="2021-06" db="EMBL/GenBank/DDBJ databases">
        <authorList>
            <person name="Hodson N. C."/>
            <person name="Mongue J. A."/>
            <person name="Jaron S. K."/>
        </authorList>
    </citation>
    <scope>NUCLEOTIDE SEQUENCE</scope>
</reference>
<evidence type="ECO:0000313" key="2">
    <source>
        <dbReference type="EMBL" id="CAG7716408.1"/>
    </source>
</evidence>
<organism evidence="2 3">
    <name type="scientific">Allacma fusca</name>
    <dbReference type="NCBI Taxonomy" id="39272"/>
    <lineage>
        <taxon>Eukaryota</taxon>
        <taxon>Metazoa</taxon>
        <taxon>Ecdysozoa</taxon>
        <taxon>Arthropoda</taxon>
        <taxon>Hexapoda</taxon>
        <taxon>Collembola</taxon>
        <taxon>Symphypleona</taxon>
        <taxon>Sminthuridae</taxon>
        <taxon>Allacma</taxon>
    </lineage>
</organism>
<dbReference type="EMBL" id="CAJVCH010038311">
    <property type="protein sequence ID" value="CAG7716408.1"/>
    <property type="molecule type" value="Genomic_DNA"/>
</dbReference>
<keyword evidence="3" id="KW-1185">Reference proteome</keyword>